<dbReference type="EnsemblMetazoa" id="AMIN014624-RA">
    <property type="protein sequence ID" value="AMIN014624-PA"/>
    <property type="gene ID" value="AMIN014624"/>
</dbReference>
<feature type="region of interest" description="Disordered" evidence="1">
    <location>
        <begin position="1"/>
        <end position="25"/>
    </location>
</feature>
<name>A0A182WPM7_9DIPT</name>
<keyword evidence="3" id="KW-1185">Reference proteome</keyword>
<sequence length="25" mass="2826">MDNAASMLMWRSERSRRISSEPASG</sequence>
<dbReference type="VEuPathDB" id="VectorBase:AMIN014624"/>
<dbReference type="Proteomes" id="UP000075920">
    <property type="component" value="Unassembled WGS sequence"/>
</dbReference>
<protein>
    <submittedName>
        <fullName evidence="2">Uncharacterized protein</fullName>
    </submittedName>
</protein>
<accession>A0A182WPM7</accession>
<evidence type="ECO:0000313" key="3">
    <source>
        <dbReference type="Proteomes" id="UP000075920"/>
    </source>
</evidence>
<evidence type="ECO:0000256" key="1">
    <source>
        <dbReference type="SAM" id="MobiDB-lite"/>
    </source>
</evidence>
<dbReference type="AlphaFoldDB" id="A0A182WPM7"/>
<proteinExistence type="predicted"/>
<reference evidence="3" key="1">
    <citation type="submission" date="2013-03" db="EMBL/GenBank/DDBJ databases">
        <title>The Genome Sequence of Anopheles minimus MINIMUS1.</title>
        <authorList>
            <consortium name="The Broad Institute Genomics Platform"/>
            <person name="Neafsey D.E."/>
            <person name="Walton C."/>
            <person name="Walker B."/>
            <person name="Young S.K."/>
            <person name="Zeng Q."/>
            <person name="Gargeya S."/>
            <person name="Fitzgerald M."/>
            <person name="Haas B."/>
            <person name="Abouelleil A."/>
            <person name="Allen A.W."/>
            <person name="Alvarado L."/>
            <person name="Arachchi H.M."/>
            <person name="Berlin A.M."/>
            <person name="Chapman S.B."/>
            <person name="Gainer-Dewar J."/>
            <person name="Goldberg J."/>
            <person name="Griggs A."/>
            <person name="Gujja S."/>
            <person name="Hansen M."/>
            <person name="Howarth C."/>
            <person name="Imamovic A."/>
            <person name="Ireland A."/>
            <person name="Larimer J."/>
            <person name="McCowan C."/>
            <person name="Murphy C."/>
            <person name="Pearson M."/>
            <person name="Poon T.W."/>
            <person name="Priest M."/>
            <person name="Roberts A."/>
            <person name="Saif S."/>
            <person name="Shea T."/>
            <person name="Sisk P."/>
            <person name="Sykes S."/>
            <person name="Wortman J."/>
            <person name="Nusbaum C."/>
            <person name="Birren B."/>
        </authorList>
    </citation>
    <scope>NUCLEOTIDE SEQUENCE [LARGE SCALE GENOMIC DNA]</scope>
    <source>
        <strain evidence="3">MINIMUS1</strain>
    </source>
</reference>
<organism evidence="2 3">
    <name type="scientific">Anopheles minimus</name>
    <dbReference type="NCBI Taxonomy" id="112268"/>
    <lineage>
        <taxon>Eukaryota</taxon>
        <taxon>Metazoa</taxon>
        <taxon>Ecdysozoa</taxon>
        <taxon>Arthropoda</taxon>
        <taxon>Hexapoda</taxon>
        <taxon>Insecta</taxon>
        <taxon>Pterygota</taxon>
        <taxon>Neoptera</taxon>
        <taxon>Endopterygota</taxon>
        <taxon>Diptera</taxon>
        <taxon>Nematocera</taxon>
        <taxon>Culicoidea</taxon>
        <taxon>Culicidae</taxon>
        <taxon>Anophelinae</taxon>
        <taxon>Anopheles</taxon>
    </lineage>
</organism>
<reference evidence="2" key="2">
    <citation type="submission" date="2020-05" db="UniProtKB">
        <authorList>
            <consortium name="EnsemblMetazoa"/>
        </authorList>
    </citation>
    <scope>IDENTIFICATION</scope>
    <source>
        <strain evidence="2">MINIMUS1</strain>
    </source>
</reference>
<evidence type="ECO:0000313" key="2">
    <source>
        <dbReference type="EnsemblMetazoa" id="AMIN014624-PA"/>
    </source>
</evidence>